<proteinExistence type="predicted"/>
<protein>
    <submittedName>
        <fullName evidence="1">Uncharacterized protein</fullName>
    </submittedName>
</protein>
<dbReference type="EMBL" id="KI546115">
    <property type="protein sequence ID" value="EST44580.1"/>
    <property type="molecule type" value="Genomic_DNA"/>
</dbReference>
<dbReference type="EMBL" id="AUWU02000005">
    <property type="protein sequence ID" value="KAH0572588.1"/>
    <property type="molecule type" value="Genomic_DNA"/>
</dbReference>
<dbReference type="AlphaFoldDB" id="V6LIZ1"/>
<keyword evidence="3" id="KW-1185">Reference proteome</keyword>
<sequence length="215" mass="25043">MLPTQQQLLNREYTRKELQAFCLKLGLKANGKNDDMYHLLETWIDTQLIESKQIDHQNNLVDDLKKSINFEKSQFSDSQTPVIIPSSNDISPNHMILSGCEDSPKVIIFDDTASHIKLPGFSQVEQKEFQPIIIEEIDNEQLKQLIKIVTDYRDNALLSLRTQFERKMRQFQRQSNIEVMIIPPGIRTKNVDDVLVRRRDTAFTVTQELEKISKK</sequence>
<dbReference type="OrthoDB" id="10252849at2759"/>
<accession>V6LIZ1</accession>
<reference evidence="1 2" key="1">
    <citation type="journal article" date="2014" name="PLoS Genet.">
        <title>The Genome of Spironucleus salmonicida Highlights a Fish Pathogen Adapted to Fluctuating Environments.</title>
        <authorList>
            <person name="Xu F."/>
            <person name="Jerlstrom-Hultqvist J."/>
            <person name="Einarsson E."/>
            <person name="Astvaldsson A."/>
            <person name="Svard S.G."/>
            <person name="Andersson J.O."/>
        </authorList>
    </citation>
    <scope>NUCLEOTIDE SEQUENCE</scope>
    <source>
        <strain evidence="2">ATCC 50377</strain>
    </source>
</reference>
<dbReference type="Proteomes" id="UP000018208">
    <property type="component" value="Unassembled WGS sequence"/>
</dbReference>
<evidence type="ECO:0000313" key="2">
    <source>
        <dbReference type="EMBL" id="KAH0572588.1"/>
    </source>
</evidence>
<gene>
    <name evidence="1" type="ORF">SS50377_15583</name>
    <name evidence="2" type="ORF">SS50377_24699</name>
</gene>
<dbReference type="VEuPathDB" id="GiardiaDB:SS50377_24699"/>
<evidence type="ECO:0000313" key="3">
    <source>
        <dbReference type="Proteomes" id="UP000018208"/>
    </source>
</evidence>
<reference evidence="2" key="2">
    <citation type="submission" date="2020-12" db="EMBL/GenBank/DDBJ databases">
        <title>New Spironucleus salmonicida genome in near-complete chromosomes.</title>
        <authorList>
            <person name="Xu F."/>
            <person name="Kurt Z."/>
            <person name="Jimenez-Gonzalez A."/>
            <person name="Astvaldsson A."/>
            <person name="Andersson J.O."/>
            <person name="Svard S.G."/>
        </authorList>
    </citation>
    <scope>NUCLEOTIDE SEQUENCE</scope>
    <source>
        <strain evidence="2">ATCC 50377</strain>
    </source>
</reference>
<evidence type="ECO:0000313" key="1">
    <source>
        <dbReference type="EMBL" id="EST44580.1"/>
    </source>
</evidence>
<organism evidence="1">
    <name type="scientific">Spironucleus salmonicida</name>
    <dbReference type="NCBI Taxonomy" id="348837"/>
    <lineage>
        <taxon>Eukaryota</taxon>
        <taxon>Metamonada</taxon>
        <taxon>Diplomonadida</taxon>
        <taxon>Hexamitidae</taxon>
        <taxon>Hexamitinae</taxon>
        <taxon>Spironucleus</taxon>
    </lineage>
</organism>
<name>V6LIZ1_9EUKA</name>